<dbReference type="OrthoDB" id="9774475at2"/>
<dbReference type="AlphaFoldDB" id="A0A4P7XMR6"/>
<dbReference type="KEGG" id="hmi:soil367_18445"/>
<dbReference type="RefSeq" id="WP_136550731.1">
    <property type="nucleotide sequence ID" value="NZ_CP031094.1"/>
</dbReference>
<evidence type="ECO:0008006" key="3">
    <source>
        <dbReference type="Google" id="ProtNLM"/>
    </source>
</evidence>
<geneLocation type="plasmid" evidence="1 2">
    <name>psoil36-7</name>
</geneLocation>
<dbReference type="EMBL" id="CP031094">
    <property type="protein sequence ID" value="QCF28054.1"/>
    <property type="molecule type" value="Genomic_DNA"/>
</dbReference>
<dbReference type="GeneID" id="40106919"/>
<accession>A0A4P7XMR6</accession>
<dbReference type="Proteomes" id="UP000298049">
    <property type="component" value="Plasmid psoil36-7"/>
</dbReference>
<reference evidence="1 2" key="1">
    <citation type="submission" date="2018-07" db="EMBL/GenBank/DDBJ databases">
        <title>Marsedoiliclastica nanhaica gen. nov. sp. nov., a novel marine hydrocarbonoclastic bacterium isolated from an in-situ enriched hydrocarbon-degrading consortium in deep-sea sediment.</title>
        <authorList>
            <person name="Dong C."/>
            <person name="Ma T."/>
            <person name="Liu R."/>
            <person name="Shao Z."/>
        </authorList>
    </citation>
    <scope>NUCLEOTIDE SEQUENCE [LARGE SCALE GENOMIC DNA]</scope>
    <source>
        <strain evidence="2">soil36-7</strain>
        <plasmid evidence="1 2">psoil36-7</plasmid>
    </source>
</reference>
<dbReference type="SUPFAM" id="SSF52402">
    <property type="entry name" value="Adenine nucleotide alpha hydrolases-like"/>
    <property type="match status" value="1"/>
</dbReference>
<protein>
    <recommendedName>
        <fullName evidence="3">Phosphoadenosine phosphosulphate reductase domain-containing protein</fullName>
    </recommendedName>
</protein>
<name>A0A4P7XMR6_9ALTE</name>
<sequence length="617" mass="70030">MSVQIFNSRFEGIRAKAEMVISHLIGLLDSGYSLCCASSMGKDSSAVLVLMFEAMLRAKSNGTQLPQCFLSHSNSGLENPAMDSYTGEMLLAAESFVEQHGLPLRILSVEPALASSFFYATIGRGKLPIFVDSKHRQCSVDWKVRPQHKALRLIRKQLPKEQQLVILVGTRESESAARGERMRAAGHKAHSLVQTDDEGVFTNACIADWEMTDVWNLLLSCDRSRQGIYQTFVKNFNHTLDLYKAANEGTCVIVSGDGGNRAACGARQGCGICPVTGDRDKSMEAMIASEPSRFGYLEGINKLRNFIVRTQHDLSRRDWLQKSLSPIGYVSLSPDGYSAWMRRDILRYMITLDVLEEERAEEHAAAICRGEVEPTVENRRLAHPQFQWITPRNLVAIDFAWGVHACFDHAFPALREWYEIRELGRRYFVPEVSKTDFPPKKIPEKRFFYVGQYGHAWKLDGLRNHFAEAINPYRRPGKPGFGAYVDSDSGETRRVTYFEESDELTIDGATANSFVLEFEDLFYEIDGLDVQQGVTYLLDRGIVKVGRGQIGNYDRIARRSQFWKRLQRQENVADVQKFVLENSIPSSEHTKLMEQARQEQEVQREQNFDLFESELAA</sequence>
<evidence type="ECO:0000313" key="1">
    <source>
        <dbReference type="EMBL" id="QCF28054.1"/>
    </source>
</evidence>
<keyword evidence="1" id="KW-0614">Plasmid</keyword>
<organism evidence="1 2">
    <name type="scientific">Hydrocarboniclastica marina</name>
    <dbReference type="NCBI Taxonomy" id="2259620"/>
    <lineage>
        <taxon>Bacteria</taxon>
        <taxon>Pseudomonadati</taxon>
        <taxon>Pseudomonadota</taxon>
        <taxon>Gammaproteobacteria</taxon>
        <taxon>Alteromonadales</taxon>
        <taxon>Alteromonadaceae</taxon>
        <taxon>Hydrocarboniclastica</taxon>
    </lineage>
</organism>
<dbReference type="Gene3D" id="3.40.50.620">
    <property type="entry name" value="HUPs"/>
    <property type="match status" value="1"/>
</dbReference>
<evidence type="ECO:0000313" key="2">
    <source>
        <dbReference type="Proteomes" id="UP000298049"/>
    </source>
</evidence>
<gene>
    <name evidence="1" type="ORF">soil367_18445</name>
</gene>
<keyword evidence="2" id="KW-1185">Reference proteome</keyword>
<dbReference type="InterPro" id="IPR014729">
    <property type="entry name" value="Rossmann-like_a/b/a_fold"/>
</dbReference>
<proteinExistence type="predicted"/>